<keyword evidence="3" id="KW-0732">Signal</keyword>
<dbReference type="Proteomes" id="UP001318860">
    <property type="component" value="Unassembled WGS sequence"/>
</dbReference>
<evidence type="ECO:0000313" key="8">
    <source>
        <dbReference type="Proteomes" id="UP001318860"/>
    </source>
</evidence>
<dbReference type="EMBL" id="JABTTQ020003101">
    <property type="protein sequence ID" value="KAK6119977.1"/>
    <property type="molecule type" value="Genomic_DNA"/>
</dbReference>
<organism evidence="7 8">
    <name type="scientific">Rehmannia glutinosa</name>
    <name type="common">Chinese foxglove</name>
    <dbReference type="NCBI Taxonomy" id="99300"/>
    <lineage>
        <taxon>Eukaryota</taxon>
        <taxon>Viridiplantae</taxon>
        <taxon>Streptophyta</taxon>
        <taxon>Embryophyta</taxon>
        <taxon>Tracheophyta</taxon>
        <taxon>Spermatophyta</taxon>
        <taxon>Magnoliopsida</taxon>
        <taxon>eudicotyledons</taxon>
        <taxon>Gunneridae</taxon>
        <taxon>Pentapetalae</taxon>
        <taxon>asterids</taxon>
        <taxon>lamiids</taxon>
        <taxon>Lamiales</taxon>
        <taxon>Orobanchaceae</taxon>
        <taxon>Rehmannieae</taxon>
        <taxon>Rehmannia</taxon>
    </lineage>
</organism>
<evidence type="ECO:0000256" key="3">
    <source>
        <dbReference type="ARBA" id="ARBA00022729"/>
    </source>
</evidence>
<dbReference type="InterPro" id="IPR008271">
    <property type="entry name" value="Ser/Thr_kinase_AS"/>
</dbReference>
<dbReference type="Pfam" id="PF00069">
    <property type="entry name" value="Pkinase"/>
    <property type="match status" value="1"/>
</dbReference>
<accession>A0ABR0UBS0</accession>
<dbReference type="Gene3D" id="1.10.510.10">
    <property type="entry name" value="Transferase(Phosphotransferase) domain 1"/>
    <property type="match status" value="2"/>
</dbReference>
<dbReference type="InterPro" id="IPR000719">
    <property type="entry name" value="Prot_kinase_dom"/>
</dbReference>
<evidence type="ECO:0000256" key="1">
    <source>
        <dbReference type="ARBA" id="ARBA00004167"/>
    </source>
</evidence>
<dbReference type="PANTHER" id="PTHR47974:SF9">
    <property type="entry name" value="RECEPTOR-LIKE SERINE_THREONINE-PROTEIN KINASE"/>
    <property type="match status" value="1"/>
</dbReference>
<sequence>MTIPFRQHKRYRVAIDVAKALSYLHRDCQSRILHLDVKPENILINENYRALVSDFGLSKLKRRDESRNNVSEKCDVYSYGMVLLEIIGGRRNIYKISKKKFEFFPRIVVEKLRDEKLMEIVDERLVMIGGINDERVLQRMIVMALWCIREKAKMRRYARF</sequence>
<comment type="caution">
    <text evidence="7">The sequence shown here is derived from an EMBL/GenBank/DDBJ whole genome shotgun (WGS) entry which is preliminary data.</text>
</comment>
<comment type="subcellular location">
    <subcellularLocation>
        <location evidence="1">Membrane</location>
        <topology evidence="1">Single-pass membrane protein</topology>
    </subcellularLocation>
</comment>
<dbReference type="PANTHER" id="PTHR47974">
    <property type="entry name" value="OS07G0415500 PROTEIN"/>
    <property type="match status" value="1"/>
</dbReference>
<dbReference type="InterPro" id="IPR011009">
    <property type="entry name" value="Kinase-like_dom_sf"/>
</dbReference>
<reference evidence="7 8" key="1">
    <citation type="journal article" date="2021" name="Comput. Struct. Biotechnol. J.">
        <title>De novo genome assembly of the potent medicinal plant Rehmannia glutinosa using nanopore technology.</title>
        <authorList>
            <person name="Ma L."/>
            <person name="Dong C."/>
            <person name="Song C."/>
            <person name="Wang X."/>
            <person name="Zheng X."/>
            <person name="Niu Y."/>
            <person name="Chen S."/>
            <person name="Feng W."/>
        </authorList>
    </citation>
    <scope>NUCLEOTIDE SEQUENCE [LARGE SCALE GENOMIC DNA]</scope>
    <source>
        <strain evidence="7">DH-2019</strain>
    </source>
</reference>
<keyword evidence="4" id="KW-1133">Transmembrane helix</keyword>
<name>A0ABR0UBS0_REHGL</name>
<evidence type="ECO:0000259" key="6">
    <source>
        <dbReference type="PROSITE" id="PS50011"/>
    </source>
</evidence>
<keyword evidence="2" id="KW-0812">Transmembrane</keyword>
<keyword evidence="8" id="KW-1185">Reference proteome</keyword>
<gene>
    <name evidence="7" type="ORF">DH2020_046286</name>
</gene>
<feature type="domain" description="Protein kinase" evidence="6">
    <location>
        <begin position="1"/>
        <end position="160"/>
    </location>
</feature>
<dbReference type="PROSITE" id="PS50011">
    <property type="entry name" value="PROTEIN_KINASE_DOM"/>
    <property type="match status" value="1"/>
</dbReference>
<dbReference type="PROSITE" id="PS00108">
    <property type="entry name" value="PROTEIN_KINASE_ST"/>
    <property type="match status" value="1"/>
</dbReference>
<protein>
    <recommendedName>
        <fullName evidence="6">Protein kinase domain-containing protein</fullName>
    </recommendedName>
</protein>
<evidence type="ECO:0000256" key="4">
    <source>
        <dbReference type="ARBA" id="ARBA00022989"/>
    </source>
</evidence>
<proteinExistence type="predicted"/>
<dbReference type="SUPFAM" id="SSF56112">
    <property type="entry name" value="Protein kinase-like (PK-like)"/>
    <property type="match status" value="1"/>
</dbReference>
<evidence type="ECO:0000313" key="7">
    <source>
        <dbReference type="EMBL" id="KAK6119977.1"/>
    </source>
</evidence>
<evidence type="ECO:0000256" key="2">
    <source>
        <dbReference type="ARBA" id="ARBA00022692"/>
    </source>
</evidence>
<evidence type="ECO:0000256" key="5">
    <source>
        <dbReference type="ARBA" id="ARBA00023136"/>
    </source>
</evidence>
<keyword evidence="5" id="KW-0472">Membrane</keyword>